<feature type="transmembrane region" description="Helical" evidence="2">
    <location>
        <begin position="542"/>
        <end position="568"/>
    </location>
</feature>
<gene>
    <name evidence="3" type="ORF">DF200_08655</name>
</gene>
<keyword evidence="2" id="KW-0472">Membrane</keyword>
<accession>A0A2U2MQY2</accession>
<name>A0A2U2MQY2_9BIFI</name>
<evidence type="ECO:0000256" key="1">
    <source>
        <dbReference type="SAM" id="MobiDB-lite"/>
    </source>
</evidence>
<feature type="transmembrane region" description="Helical" evidence="2">
    <location>
        <begin position="923"/>
        <end position="941"/>
    </location>
</feature>
<feature type="transmembrane region" description="Helical" evidence="2">
    <location>
        <begin position="641"/>
        <end position="663"/>
    </location>
</feature>
<feature type="transmembrane region" description="Helical" evidence="2">
    <location>
        <begin position="1014"/>
        <end position="1032"/>
    </location>
</feature>
<dbReference type="EMBL" id="QFFN01000029">
    <property type="protein sequence ID" value="PWG59256.1"/>
    <property type="molecule type" value="Genomic_DNA"/>
</dbReference>
<dbReference type="NCBIfam" id="NF047321">
    <property type="entry name" value="SCO7613_CTERM"/>
    <property type="match status" value="1"/>
</dbReference>
<reference evidence="3 4" key="1">
    <citation type="journal article" date="2018" name="Int. J. Syst. Evol. Microbiol.">
        <title>Bifidobacterium catulorum sp. nov., a novel taxon from the faeces of the baby common marmoset (Callithrix jacchus).</title>
        <authorList>
            <person name="Modesto M."/>
            <person name="Michelini S."/>
            <person name="Oki K."/>
            <person name="Biavati B."/>
            <person name="Watanabe K."/>
            <person name="Mattarelli P."/>
        </authorList>
    </citation>
    <scope>NUCLEOTIDE SEQUENCE [LARGE SCALE GENOMIC DNA]</scope>
    <source>
        <strain evidence="3 4">MRM 8.19</strain>
    </source>
</reference>
<feature type="transmembrane region" description="Helical" evidence="2">
    <location>
        <begin position="348"/>
        <end position="366"/>
    </location>
</feature>
<evidence type="ECO:0000313" key="3">
    <source>
        <dbReference type="EMBL" id="PWG59256.1"/>
    </source>
</evidence>
<feature type="transmembrane region" description="Helical" evidence="2">
    <location>
        <begin position="1064"/>
        <end position="1084"/>
    </location>
</feature>
<sequence>MASDSMMNPASRRGGRWPRSVHDLRNAALYPDTFTPISGRVSPAGLDLGDPRSARLLDLSRRAAQTLDRRDRLIDQLRDPRRRPPYGVTLNAWPRDTSQLTDPHIYPDTFAPIADPRVSPTGVDLTDPRAAEILELGRAAAALLDERARLIGAMIADAAAPGTAPFRPMPKTPPEMTPSTASTPRQRFNVQILLLAIGIALVSMAVLVFAALTYSMLDDVQRGAAIAAIAAIALAFSYALHERLRITAEGVGWAGLIALTIDAHLVSGLPVFVDVPAEAVAGPAMMLVSGIGMGLWWSLRVRGRDPLRCCTLFAAFASPYALMLTLYGAFGFNPVFDMLFDGVSTTRLWAAMLGTAMVAVPVGAFLPARRRGSGDAGDGGEGGVRAPNVERNAVIIIGMVFGTVAALAVVTLATQPRDPVTVLVSSLLTTLVWLTFWPFLHRRFSTDAPVVPALTLPAAALSLMPVAPAIDELVFAGDVARQYQDWRFLIPCAEAAVFACAFAALSHMLRNAAQEKRSTTAPPRARETHWRPSAKECEAGRVLGGIIAAMALATQTLCSLPAILTVLIDVPLTMLVSRWSSPFSSFKPTPSIPTLVTMLMLAVTLLWLSRTLSRRFIIPALVAATMALCLLATFPSDRATVLAAFLLLPCVFAAAVLAMRIFVGGGIDAATAVSAPSSSSTSPPSTSSPSSSTSSTSRPQQYQPRPQPRQLQQPARPRPSYAIYALRTLQCLSLLSMISLAALNTNGHDGMAIATGLVAMSLCAVWYLVLSNDMPEGPRIVAGLAIVPFIGFHAMNITYATQRLTNLGNSDMTIPRYLLWGLIMIGILALAAFAKAEGRTVSLRDSERTGLMLPAGVCAIGGMFTAGTLTCLKGCGTLIDAIPFITDPTVIILPQLVALCSLAAIAAIAWLDGPPTSNRRQRAIMLAAIALIGVLVIAATNFNALVFDGRTTYAPVTPPELPTLTLAVAMLVAGGIRMRRNVARRSWKELGPGLLTAMLPSLLLTWIVPAPSGVRIVIVGTMALAAIIVGGVRGLQAPLVCGTVVMAIHVFVRLWPAIRAFSADYWWVWLALAGIALIVVAAFYERSLKAMRTLGRRIRDLR</sequence>
<keyword evidence="2" id="KW-0812">Transmembrane</keyword>
<feature type="transmembrane region" description="Helical" evidence="2">
    <location>
        <begin position="961"/>
        <end position="978"/>
    </location>
</feature>
<keyword evidence="4" id="KW-1185">Reference proteome</keyword>
<feature type="compositionally biased region" description="Pro residues" evidence="1">
    <location>
        <begin position="167"/>
        <end position="176"/>
    </location>
</feature>
<feature type="transmembrane region" description="Helical" evidence="2">
    <location>
        <begin position="1039"/>
        <end position="1058"/>
    </location>
</feature>
<dbReference type="AlphaFoldDB" id="A0A2U2MQY2"/>
<evidence type="ECO:0000256" key="2">
    <source>
        <dbReference type="SAM" id="Phobius"/>
    </source>
</evidence>
<feature type="transmembrane region" description="Helical" evidence="2">
    <location>
        <begin position="616"/>
        <end position="635"/>
    </location>
</feature>
<feature type="transmembrane region" description="Helical" evidence="2">
    <location>
        <begin position="488"/>
        <end position="509"/>
    </location>
</feature>
<dbReference type="InterPro" id="IPR058062">
    <property type="entry name" value="SCO7613_C"/>
</dbReference>
<feature type="transmembrane region" description="Helical" evidence="2">
    <location>
        <begin position="420"/>
        <end position="439"/>
    </location>
</feature>
<feature type="transmembrane region" description="Helical" evidence="2">
    <location>
        <begin position="192"/>
        <end position="217"/>
    </location>
</feature>
<feature type="region of interest" description="Disordered" evidence="1">
    <location>
        <begin position="162"/>
        <end position="182"/>
    </location>
</feature>
<organism evidence="3 4">
    <name type="scientific">Bifidobacterium catulorum</name>
    <dbReference type="NCBI Taxonomy" id="1630173"/>
    <lineage>
        <taxon>Bacteria</taxon>
        <taxon>Bacillati</taxon>
        <taxon>Actinomycetota</taxon>
        <taxon>Actinomycetes</taxon>
        <taxon>Bifidobacteriales</taxon>
        <taxon>Bifidobacteriaceae</taxon>
        <taxon>Bifidobacterium</taxon>
    </lineage>
</organism>
<feature type="transmembrane region" description="Helical" evidence="2">
    <location>
        <begin position="223"/>
        <end position="241"/>
    </location>
</feature>
<evidence type="ECO:0000313" key="4">
    <source>
        <dbReference type="Proteomes" id="UP000245753"/>
    </source>
</evidence>
<dbReference type="OrthoDB" id="3233629at2"/>
<feature type="transmembrane region" description="Helical" evidence="2">
    <location>
        <begin position="817"/>
        <end position="834"/>
    </location>
</feature>
<comment type="caution">
    <text evidence="3">The sequence shown here is derived from an EMBL/GenBank/DDBJ whole genome shotgun (WGS) entry which is preliminary data.</text>
</comment>
<dbReference type="Proteomes" id="UP000245753">
    <property type="component" value="Unassembled WGS sequence"/>
</dbReference>
<feature type="transmembrane region" description="Helical" evidence="2">
    <location>
        <begin position="393"/>
        <end position="414"/>
    </location>
</feature>
<protein>
    <submittedName>
        <fullName evidence="3">Uncharacterized protein</fullName>
    </submittedName>
</protein>
<feature type="transmembrane region" description="Helical" evidence="2">
    <location>
        <begin position="750"/>
        <end position="768"/>
    </location>
</feature>
<feature type="transmembrane region" description="Helical" evidence="2">
    <location>
        <begin position="855"/>
        <end position="879"/>
    </location>
</feature>
<feature type="transmembrane region" description="Helical" evidence="2">
    <location>
        <begin position="451"/>
        <end position="468"/>
    </location>
</feature>
<feature type="transmembrane region" description="Helical" evidence="2">
    <location>
        <begin position="253"/>
        <end position="273"/>
    </location>
</feature>
<proteinExistence type="predicted"/>
<feature type="transmembrane region" description="Helical" evidence="2">
    <location>
        <begin position="279"/>
        <end position="299"/>
    </location>
</feature>
<feature type="transmembrane region" description="Helical" evidence="2">
    <location>
        <begin position="311"/>
        <end position="336"/>
    </location>
</feature>
<feature type="region of interest" description="Disordered" evidence="1">
    <location>
        <begin position="674"/>
        <end position="716"/>
    </location>
</feature>
<feature type="transmembrane region" description="Helical" evidence="2">
    <location>
        <begin position="891"/>
        <end position="911"/>
    </location>
</feature>
<keyword evidence="2" id="KW-1133">Transmembrane helix</keyword>
<feature type="transmembrane region" description="Helical" evidence="2">
    <location>
        <begin position="588"/>
        <end position="609"/>
    </location>
</feature>
<feature type="transmembrane region" description="Helical" evidence="2">
    <location>
        <begin position="721"/>
        <end position="744"/>
    </location>
</feature>
<feature type="transmembrane region" description="Helical" evidence="2">
    <location>
        <begin position="780"/>
        <end position="797"/>
    </location>
</feature>
<feature type="transmembrane region" description="Helical" evidence="2">
    <location>
        <begin position="990"/>
        <end position="1008"/>
    </location>
</feature>